<protein>
    <submittedName>
        <fullName evidence="2">Uncharacterized protein</fullName>
    </submittedName>
</protein>
<name>A0A2R4A3M2_9STRA</name>
<geneLocation type="mitochondrion" evidence="2"/>
<proteinExistence type="predicted"/>
<keyword evidence="1" id="KW-1133">Transmembrane helix</keyword>
<keyword evidence="1" id="KW-0472">Membrane</keyword>
<gene>
    <name evidence="2" type="primary">orf1</name>
</gene>
<keyword evidence="1" id="KW-0812">Transmembrane</keyword>
<sequence length="396" mass="46195">MMIKFIKQLYTVPSIRLKNFALALTNSHMVNYPTSINLTYAWSCVLRVCIRLVVFNVFFLLDILMFKLKNLLKFSNLFFKNTFNLRRHKFQSVFSRAFSNTRVLHEKTKDSNSLKVAGEKVTLVHKSGDLYEVNLQDLFLETYRNETHYWCTDRFFKKFVVLIEHCHIPVLTGEAPAGSFIILTRIGDQIQFYVESHHAISYPYYVKSHLWLHDRKHNYYIAAKSKATLVSKTDPVYLEESASSADTNFAKPVPRASSPKYPVKYLAATGRLNAPKFVEGKLRLADDFGKRYLVDPKDVFLDIYRNNSKYFLCIDTLLCQFMVPIVHARSVDTVFDKSTPSIILKKIIDNVFIRVERQHAIPFSYDVRTEIRLHDPYDKKTFYIVCKTKVTLISKN</sequence>
<accession>A0A2R4A3M2</accession>
<reference evidence="2" key="1">
    <citation type="submission" date="2017-09" db="EMBL/GenBank/DDBJ databases">
        <title>Comparative analysis of the mitochondrial genomes of 6 newly sequenced diatoms reveals group II introns in the barcoding region of cox1.</title>
        <authorList>
            <person name="Keepers K.G."/>
            <person name="Pogoda C.S."/>
            <person name="Kane N.C."/>
            <person name="Hamsher S.E."/>
            <person name="Stepanek J.G."/>
            <person name="Kociolek J.P."/>
        </authorList>
    </citation>
    <scope>NUCLEOTIDE SEQUENCE</scope>
</reference>
<evidence type="ECO:0000256" key="1">
    <source>
        <dbReference type="SAM" id="Phobius"/>
    </source>
</evidence>
<dbReference type="EMBL" id="MF997423">
    <property type="protein sequence ID" value="AVR57644.1"/>
    <property type="molecule type" value="Genomic_DNA"/>
</dbReference>
<evidence type="ECO:0000313" key="2">
    <source>
        <dbReference type="EMBL" id="AVR57644.1"/>
    </source>
</evidence>
<dbReference type="AlphaFoldDB" id="A0A2R4A3M2"/>
<keyword evidence="2" id="KW-0496">Mitochondrion</keyword>
<feature type="transmembrane region" description="Helical" evidence="1">
    <location>
        <begin position="40"/>
        <end position="64"/>
    </location>
</feature>
<organism evidence="2">
    <name type="scientific">Surirella sp</name>
    <dbReference type="NCBI Taxonomy" id="1526603"/>
    <lineage>
        <taxon>Eukaryota</taxon>
        <taxon>Sar</taxon>
        <taxon>Stramenopiles</taxon>
        <taxon>Ochrophyta</taxon>
        <taxon>Bacillariophyta</taxon>
        <taxon>Bacillariophyceae</taxon>
        <taxon>Bacillariophycidae</taxon>
        <taxon>Surirellales</taxon>
        <taxon>Surirellaceae</taxon>
        <taxon>Surirella</taxon>
    </lineage>
</organism>